<proteinExistence type="predicted"/>
<name>A0ACC3ADW8_9EURO</name>
<protein>
    <submittedName>
        <fullName evidence="1">Uncharacterized protein</fullName>
    </submittedName>
</protein>
<evidence type="ECO:0000313" key="2">
    <source>
        <dbReference type="Proteomes" id="UP001172386"/>
    </source>
</evidence>
<evidence type="ECO:0000313" key="1">
    <source>
        <dbReference type="EMBL" id="KAJ9660411.1"/>
    </source>
</evidence>
<dbReference type="EMBL" id="JAPDRQ010000031">
    <property type="protein sequence ID" value="KAJ9660411.1"/>
    <property type="molecule type" value="Genomic_DNA"/>
</dbReference>
<accession>A0ACC3ADW8</accession>
<keyword evidence="2" id="KW-1185">Reference proteome</keyword>
<reference evidence="1" key="1">
    <citation type="submission" date="2022-10" db="EMBL/GenBank/DDBJ databases">
        <title>Culturing micro-colonial fungi from biological soil crusts in the Mojave desert and describing Neophaeococcomyces mojavensis, and introducing the new genera and species Taxawa tesnikishii.</title>
        <authorList>
            <person name="Kurbessoian T."/>
            <person name="Stajich J.E."/>
        </authorList>
    </citation>
    <scope>NUCLEOTIDE SEQUENCE</scope>
    <source>
        <strain evidence="1">JES_112</strain>
    </source>
</reference>
<gene>
    <name evidence="1" type="ORF">H2198_002529</name>
</gene>
<dbReference type="Proteomes" id="UP001172386">
    <property type="component" value="Unassembled WGS sequence"/>
</dbReference>
<comment type="caution">
    <text evidence="1">The sequence shown here is derived from an EMBL/GenBank/DDBJ whole genome shotgun (WGS) entry which is preliminary data.</text>
</comment>
<sequence>MDAVEQAFADQPAIKHAIYEALRERPSGARLFHDISSYILSLKQPDQPAANGSDEHPTKKRKLNDATSNSQTAQTLPRNGTRRVILEVRDISFSLPQRKKLHLGIVQYGSTLNEKGSSFAVQARNPATNQIEFEYPTSSFSQALRLPVPEKNQKQYNFCFLPARDTEGSVEPLIWTVNHGPLKSCKIEDPDLSKMASGSEDVLEKALNFVLGQSGVKLILPSEVEFASALRESHRKADVAYHVKAFRGSKEGYLFFLENGIFFGFKKPLSFFPFGEIESLSYTSVLQRTFNLNITIRMTAEAETQEIEYSMLDQADFPGIDAYVKRHQLQDASLADARRAKKVKANGAKATDATVEDDDRTELEKAEAEFEDEEDEMEEDYNPEEDESDESGSESGDEEYNEGKGQNLIEEELGSEAEDVSVSEGEDEEGDEDEEEEEEEEEEKEKTETKPSKPSKPVVPVKCDPRAPDLDDEDQL</sequence>
<organism evidence="1 2">
    <name type="scientific">Neophaeococcomyces mojaviensis</name>
    <dbReference type="NCBI Taxonomy" id="3383035"/>
    <lineage>
        <taxon>Eukaryota</taxon>
        <taxon>Fungi</taxon>
        <taxon>Dikarya</taxon>
        <taxon>Ascomycota</taxon>
        <taxon>Pezizomycotina</taxon>
        <taxon>Eurotiomycetes</taxon>
        <taxon>Chaetothyriomycetidae</taxon>
        <taxon>Chaetothyriales</taxon>
        <taxon>Chaetothyriales incertae sedis</taxon>
        <taxon>Neophaeococcomyces</taxon>
    </lineage>
</organism>